<protein>
    <submittedName>
        <fullName evidence="1">Uncharacterized protein</fullName>
    </submittedName>
</protein>
<proteinExistence type="predicted"/>
<dbReference type="Proteomes" id="UP001302349">
    <property type="component" value="Chromosome"/>
</dbReference>
<dbReference type="RefSeq" id="WP_317487866.1">
    <property type="nucleotide sequence ID" value="NZ_CP136051.1"/>
</dbReference>
<accession>A0ABZ0IJ64</accession>
<evidence type="ECO:0000313" key="1">
    <source>
        <dbReference type="EMBL" id="WOK05073.1"/>
    </source>
</evidence>
<evidence type="ECO:0000313" key="2">
    <source>
        <dbReference type="Proteomes" id="UP001302349"/>
    </source>
</evidence>
<gene>
    <name evidence="1" type="ORF">RT717_18485</name>
</gene>
<keyword evidence="2" id="KW-1185">Reference proteome</keyword>
<organism evidence="1 2">
    <name type="scientific">Imperialibacter roseus</name>
    <dbReference type="NCBI Taxonomy" id="1324217"/>
    <lineage>
        <taxon>Bacteria</taxon>
        <taxon>Pseudomonadati</taxon>
        <taxon>Bacteroidota</taxon>
        <taxon>Cytophagia</taxon>
        <taxon>Cytophagales</taxon>
        <taxon>Flammeovirgaceae</taxon>
        <taxon>Imperialibacter</taxon>
    </lineage>
</organism>
<dbReference type="EMBL" id="CP136051">
    <property type="protein sequence ID" value="WOK05073.1"/>
    <property type="molecule type" value="Genomic_DNA"/>
</dbReference>
<reference evidence="1 2" key="1">
    <citation type="journal article" date="2023" name="Microbiol. Resour. Announc.">
        <title>Complete Genome Sequence of Imperialibacter roseus strain P4T.</title>
        <authorList>
            <person name="Tizabi D.R."/>
            <person name="Bachvaroff T."/>
            <person name="Hill R.T."/>
        </authorList>
    </citation>
    <scope>NUCLEOTIDE SEQUENCE [LARGE SCALE GENOMIC DNA]</scope>
    <source>
        <strain evidence="1 2">P4T</strain>
    </source>
</reference>
<name>A0ABZ0IJ64_9BACT</name>
<sequence length="80" mass="8896">MSLFNPVSRIDVLKVLLEDDIVQTKYGLTKDEIEQIDLTSHHHNDFVALLQQATNLIEGGSLTENTAASNLNSFLDNRLG</sequence>